<reference evidence="2 3" key="1">
    <citation type="submission" date="2014-03" db="EMBL/GenBank/DDBJ databases">
        <title>Bradyrhizobium valentinum sp. nov., isolated from effective nodules of Lupinus mariae-josephae, a lupine endemic of basic-lime soils in Eastern Spain.</title>
        <authorList>
            <person name="Duran D."/>
            <person name="Rey L."/>
            <person name="Navarro A."/>
            <person name="Busquets A."/>
            <person name="Imperial J."/>
            <person name="Ruiz-Argueso T."/>
        </authorList>
    </citation>
    <scope>NUCLEOTIDE SEQUENCE [LARGE SCALE GENOMIC DNA]</scope>
    <source>
        <strain evidence="2 3">Ro19</strain>
    </source>
</reference>
<proteinExistence type="predicted"/>
<dbReference type="EMBL" id="LLYA01000057">
    <property type="protein sequence ID" value="KRR28920.1"/>
    <property type="molecule type" value="Genomic_DNA"/>
</dbReference>
<keyword evidence="3" id="KW-1185">Reference proteome</keyword>
<evidence type="ECO:0008006" key="4">
    <source>
        <dbReference type="Google" id="ProtNLM"/>
    </source>
</evidence>
<keyword evidence="1" id="KW-1133">Transmembrane helix</keyword>
<feature type="transmembrane region" description="Helical" evidence="1">
    <location>
        <begin position="120"/>
        <end position="142"/>
    </location>
</feature>
<organism evidence="2 3">
    <name type="scientific">Bradyrhizobium retamae</name>
    <dbReference type="NCBI Taxonomy" id="1300035"/>
    <lineage>
        <taxon>Bacteria</taxon>
        <taxon>Pseudomonadati</taxon>
        <taxon>Pseudomonadota</taxon>
        <taxon>Alphaproteobacteria</taxon>
        <taxon>Hyphomicrobiales</taxon>
        <taxon>Nitrobacteraceae</taxon>
        <taxon>Bradyrhizobium</taxon>
    </lineage>
</organism>
<evidence type="ECO:0000313" key="3">
    <source>
        <dbReference type="Proteomes" id="UP000052023"/>
    </source>
</evidence>
<dbReference type="RefSeq" id="WP_057842594.1">
    <property type="nucleotide sequence ID" value="NZ_LLYA01000057.1"/>
</dbReference>
<name>A0A0R3N924_9BRAD</name>
<keyword evidence="1" id="KW-0812">Transmembrane</keyword>
<feature type="transmembrane region" description="Helical" evidence="1">
    <location>
        <begin position="53"/>
        <end position="73"/>
    </location>
</feature>
<gene>
    <name evidence="2" type="ORF">CQ13_18970</name>
</gene>
<feature type="transmembrane region" description="Helical" evidence="1">
    <location>
        <begin position="85"/>
        <end position="108"/>
    </location>
</feature>
<dbReference type="Proteomes" id="UP000052023">
    <property type="component" value="Unassembled WGS sequence"/>
</dbReference>
<keyword evidence="1" id="KW-0472">Membrane</keyword>
<dbReference type="OrthoDB" id="7273660at2"/>
<dbReference type="AlphaFoldDB" id="A0A0R3N924"/>
<evidence type="ECO:0000313" key="2">
    <source>
        <dbReference type="EMBL" id="KRR28920.1"/>
    </source>
</evidence>
<sequence>MMRRLLQPFWVLLAVIFLIEAWLWDHLEPIVERIVALIPLRAFKRWLSDRVDALSPAMTLIVFAVPVIPLFPLKLVGLWLLANEYWVSAAIVIVSGKFLGVGVTAFILDVTRPKLLQMAWFKNLYEFVMAMRAKAAALVYPIKQRIRKILRGDGVSWSSRMLRTIARFRKSVHEAR</sequence>
<accession>A0A0R3N924</accession>
<comment type="caution">
    <text evidence="2">The sequence shown here is derived from an EMBL/GenBank/DDBJ whole genome shotgun (WGS) entry which is preliminary data.</text>
</comment>
<evidence type="ECO:0000256" key="1">
    <source>
        <dbReference type="SAM" id="Phobius"/>
    </source>
</evidence>
<protein>
    <recommendedName>
        <fullName evidence="4">Transmembrane protein</fullName>
    </recommendedName>
</protein>